<evidence type="ECO:0000313" key="3">
    <source>
        <dbReference type="Proteomes" id="UP001190700"/>
    </source>
</evidence>
<proteinExistence type="predicted"/>
<sequence length="192" mass="22200">MDPNKLKERKPPNAKEKEPDSVLAYSGALTWLDSPQLWLDAMHTLQLAETGYDEEATLAVRTRSGKLTDSLPSPPEKLPASDVAAPKRSNASTRLLEPSERQDWKFRADMFEFLCQEYGPFEMEACCDLGGKNRQVNRYWTDWLNESWRGLNFWCNPSFSSNHLTNEAVLSKYAEEWRLDKKMIEFPQRHLA</sequence>
<dbReference type="EMBL" id="LGRX02002112">
    <property type="protein sequence ID" value="KAK3284848.1"/>
    <property type="molecule type" value="Genomic_DNA"/>
</dbReference>
<feature type="region of interest" description="Disordered" evidence="1">
    <location>
        <begin position="64"/>
        <end position="93"/>
    </location>
</feature>
<evidence type="ECO:0000313" key="2">
    <source>
        <dbReference type="EMBL" id="KAK3284848.1"/>
    </source>
</evidence>
<gene>
    <name evidence="2" type="ORF">CYMTET_7515</name>
</gene>
<reference evidence="2 3" key="1">
    <citation type="journal article" date="2015" name="Genome Biol. Evol.">
        <title>Comparative Genomics of a Bacterivorous Green Alga Reveals Evolutionary Causalities and Consequences of Phago-Mixotrophic Mode of Nutrition.</title>
        <authorList>
            <person name="Burns J.A."/>
            <person name="Paasch A."/>
            <person name="Narechania A."/>
            <person name="Kim E."/>
        </authorList>
    </citation>
    <scope>NUCLEOTIDE SEQUENCE [LARGE SCALE GENOMIC DNA]</scope>
    <source>
        <strain evidence="2 3">PLY_AMNH</strain>
    </source>
</reference>
<organism evidence="2 3">
    <name type="scientific">Cymbomonas tetramitiformis</name>
    <dbReference type="NCBI Taxonomy" id="36881"/>
    <lineage>
        <taxon>Eukaryota</taxon>
        <taxon>Viridiplantae</taxon>
        <taxon>Chlorophyta</taxon>
        <taxon>Pyramimonadophyceae</taxon>
        <taxon>Pyramimonadales</taxon>
        <taxon>Pyramimonadaceae</taxon>
        <taxon>Cymbomonas</taxon>
    </lineage>
</organism>
<evidence type="ECO:0000256" key="1">
    <source>
        <dbReference type="SAM" id="MobiDB-lite"/>
    </source>
</evidence>
<dbReference type="Proteomes" id="UP001190700">
    <property type="component" value="Unassembled WGS sequence"/>
</dbReference>
<feature type="region of interest" description="Disordered" evidence="1">
    <location>
        <begin position="1"/>
        <end position="21"/>
    </location>
</feature>
<keyword evidence="3" id="KW-1185">Reference proteome</keyword>
<feature type="compositionally biased region" description="Basic and acidic residues" evidence="1">
    <location>
        <begin position="1"/>
        <end position="20"/>
    </location>
</feature>
<name>A0AAE0GVC7_9CHLO</name>
<dbReference type="AlphaFoldDB" id="A0AAE0GVC7"/>
<protein>
    <submittedName>
        <fullName evidence="2">Uncharacterized protein</fullName>
    </submittedName>
</protein>
<comment type="caution">
    <text evidence="2">The sequence shown here is derived from an EMBL/GenBank/DDBJ whole genome shotgun (WGS) entry which is preliminary data.</text>
</comment>
<accession>A0AAE0GVC7</accession>